<evidence type="ECO:0000313" key="1">
    <source>
        <dbReference type="EMBL" id="QXV76544.1"/>
    </source>
</evidence>
<dbReference type="Proteomes" id="UP000828605">
    <property type="component" value="Segment"/>
</dbReference>
<keyword evidence="2" id="KW-1185">Reference proteome</keyword>
<proteinExistence type="predicted"/>
<name>A0AAE8B5S8_9CAUD</name>
<evidence type="ECO:0000313" key="2">
    <source>
        <dbReference type="Proteomes" id="UP000828605"/>
    </source>
</evidence>
<gene>
    <name evidence="1" type="ORF">bas12_0062</name>
</gene>
<organism evidence="1 2">
    <name type="scientific">Escherichia phage BrunoManser</name>
    <dbReference type="NCBI Taxonomy" id="2851976"/>
    <lineage>
        <taxon>Viruses</taxon>
        <taxon>Duplodnaviria</taxon>
        <taxon>Heunggongvirae</taxon>
        <taxon>Uroviricota</taxon>
        <taxon>Caudoviricetes</taxon>
        <taxon>Drexlerviridae</taxon>
        <taxon>Tunavirinae</taxon>
        <taxon>Sertoctavirus</taxon>
        <taxon>Sertoctavirus brunomanser</taxon>
    </lineage>
</organism>
<protein>
    <submittedName>
        <fullName evidence="1">Uncharacterized protein</fullName>
    </submittedName>
</protein>
<reference evidence="2" key="1">
    <citation type="journal article" date="2021" name="PLoS Biol.">
        <title>Systematic exploration of Escherichia coli phage-host interactions with the BASEL phage collection.</title>
        <authorList>
            <person name="Maffei E."/>
            <person name="Shaidullina A."/>
            <person name="Burkolter M."/>
            <person name="Heyer Y."/>
            <person name="Estermann F."/>
            <person name="Druelle V."/>
            <person name="Sauer P."/>
            <person name="Willi L."/>
            <person name="Michaelis S."/>
            <person name="Hilbi H."/>
            <person name="Thaler D.S."/>
            <person name="Harms A."/>
        </authorList>
    </citation>
    <scope>NUCLEOTIDE SEQUENCE [LARGE SCALE GENOMIC DNA]</scope>
    <source>
        <strain evidence="2">Bas12</strain>
    </source>
</reference>
<dbReference type="EMBL" id="MZ501053">
    <property type="protein sequence ID" value="QXV76544.1"/>
    <property type="molecule type" value="Genomic_DNA"/>
</dbReference>
<sequence length="110" mass="12814">MHTSTTKTEPIRMNNFTRTEFQHAFAVNVQAMQGYQKRFVAFVTALGFKQAYEGTVAARNARFMAWIGERKADFVKAHDEHVQRDYCTGYYRILSDEAYTDFIVSGEWIK</sequence>
<accession>A0AAE8B5S8</accession>